<evidence type="ECO:0000259" key="1">
    <source>
        <dbReference type="Pfam" id="PF05050"/>
    </source>
</evidence>
<feature type="domain" description="Methyltransferase FkbM" evidence="1">
    <location>
        <begin position="36"/>
        <end position="192"/>
    </location>
</feature>
<dbReference type="PANTHER" id="PTHR36973:SF4">
    <property type="entry name" value="NODULATION PROTEIN"/>
    <property type="match status" value="1"/>
</dbReference>
<dbReference type="PANTHER" id="PTHR36973">
    <property type="entry name" value="SLL1456 PROTEIN-RELATED"/>
    <property type="match status" value="1"/>
</dbReference>
<dbReference type="Pfam" id="PF05050">
    <property type="entry name" value="Methyltransf_21"/>
    <property type="match status" value="1"/>
</dbReference>
<dbReference type="InterPro" id="IPR029063">
    <property type="entry name" value="SAM-dependent_MTases_sf"/>
</dbReference>
<evidence type="ECO:0000313" key="2">
    <source>
        <dbReference type="EMBL" id="CAB5221667.1"/>
    </source>
</evidence>
<dbReference type="InterPro" id="IPR006342">
    <property type="entry name" value="FkbM_mtfrase"/>
</dbReference>
<sequence>MLVFIIWNMNMTLQSDLVSSLRKLKANGLEIRTVYDIGAHVGTWTTQMKQSVLIDADFYLFEGNSAYTETLASLGHFSHIGILSNPGRDEVEFYAGTDTGDSYYKESTKHYENKDPIKVPCRTLDSVIKEHSLPVPDFLKIDTQGSELDILAGAESIIDKVDIVYLECPIINYNIGAPNIGDYIAYMKSKRFIPMDVLETHRSEEVLLQVDILFIHERARNIVFGKNTHIKPFA</sequence>
<name>A0A6J7WV97_9CAUD</name>
<proteinExistence type="predicted"/>
<reference evidence="2" key="1">
    <citation type="submission" date="2020-05" db="EMBL/GenBank/DDBJ databases">
        <authorList>
            <person name="Chiriac C."/>
            <person name="Salcher M."/>
            <person name="Ghai R."/>
            <person name="Kavagutti S V."/>
        </authorList>
    </citation>
    <scope>NUCLEOTIDE SEQUENCE</scope>
</reference>
<dbReference type="SUPFAM" id="SSF53335">
    <property type="entry name" value="S-adenosyl-L-methionine-dependent methyltransferases"/>
    <property type="match status" value="1"/>
</dbReference>
<accession>A0A6J7WV97</accession>
<protein>
    <submittedName>
        <fullName evidence="2">FkbM_fam, methyltransferase, FkbM family</fullName>
    </submittedName>
</protein>
<dbReference type="Gene3D" id="3.40.50.150">
    <property type="entry name" value="Vaccinia Virus protein VP39"/>
    <property type="match status" value="1"/>
</dbReference>
<dbReference type="InterPro" id="IPR053188">
    <property type="entry name" value="FkbM_Methyltransferase"/>
</dbReference>
<dbReference type="EMBL" id="LR798294">
    <property type="protein sequence ID" value="CAB5221667.1"/>
    <property type="molecule type" value="Genomic_DNA"/>
</dbReference>
<organism evidence="2">
    <name type="scientific">uncultured Caudovirales phage</name>
    <dbReference type="NCBI Taxonomy" id="2100421"/>
    <lineage>
        <taxon>Viruses</taxon>
        <taxon>Duplodnaviria</taxon>
        <taxon>Heunggongvirae</taxon>
        <taxon>Uroviricota</taxon>
        <taxon>Caudoviricetes</taxon>
        <taxon>Peduoviridae</taxon>
        <taxon>Maltschvirus</taxon>
        <taxon>Maltschvirus maltsch</taxon>
    </lineage>
</organism>
<dbReference type="NCBIfam" id="TIGR01444">
    <property type="entry name" value="fkbM_fam"/>
    <property type="match status" value="1"/>
</dbReference>
<dbReference type="GO" id="GO:0008171">
    <property type="term" value="F:O-methyltransferase activity"/>
    <property type="evidence" value="ECO:0007669"/>
    <property type="project" value="TreeGrafter"/>
</dbReference>
<dbReference type="GO" id="GO:0032259">
    <property type="term" value="P:methylation"/>
    <property type="evidence" value="ECO:0007669"/>
    <property type="project" value="UniProtKB-KW"/>
</dbReference>
<keyword evidence="2" id="KW-0808">Transferase</keyword>
<keyword evidence="2" id="KW-0489">Methyltransferase</keyword>
<gene>
    <name evidence="2" type="ORF">UFOVP242_14</name>
</gene>